<reference evidence="5 6" key="1">
    <citation type="submission" date="2023-01" db="EMBL/GenBank/DDBJ databases">
        <title>Pseudomonas SA3-5T sp. nov., isolated from tidal flat sediment.</title>
        <authorList>
            <person name="Kim H.S."/>
            <person name="Kim J.-S."/>
            <person name="Suh M.K."/>
            <person name="Eom M.K."/>
            <person name="Lee J.-S."/>
        </authorList>
    </citation>
    <scope>NUCLEOTIDE SEQUENCE [LARGE SCALE GENOMIC DNA]</scope>
    <source>
        <strain evidence="5 6">SA3-5</strain>
    </source>
</reference>
<dbReference type="InterPro" id="IPR002068">
    <property type="entry name" value="A-crystallin/Hsp20_dom"/>
</dbReference>
<dbReference type="EMBL" id="JAQJZJ010000009">
    <property type="protein sequence ID" value="MDA7088421.1"/>
    <property type="molecule type" value="Genomic_DNA"/>
</dbReference>
<proteinExistence type="inferred from homology"/>
<dbReference type="SUPFAM" id="SSF49764">
    <property type="entry name" value="HSP20-like chaperones"/>
    <property type="match status" value="1"/>
</dbReference>
<gene>
    <name evidence="5" type="ORF">PH586_18735</name>
</gene>
<dbReference type="PANTHER" id="PTHR46733">
    <property type="entry name" value="26.5 KDA HEAT SHOCK PROTEIN, MITOCHONDRIAL"/>
    <property type="match status" value="1"/>
</dbReference>
<evidence type="ECO:0000259" key="4">
    <source>
        <dbReference type="PROSITE" id="PS01031"/>
    </source>
</evidence>
<dbReference type="RefSeq" id="WP_271349312.1">
    <property type="nucleotide sequence ID" value="NZ_JAQJZJ010000009.1"/>
</dbReference>
<name>A0ABT4XJM3_9PSED</name>
<protein>
    <submittedName>
        <fullName evidence="5">Hsp20/alpha crystallin family protein</fullName>
    </submittedName>
</protein>
<dbReference type="PANTHER" id="PTHR46733:SF3">
    <property type="entry name" value="26.5 KDA HEAT SHOCK PROTEIN, MITOCHONDRIAL"/>
    <property type="match status" value="1"/>
</dbReference>
<dbReference type="CDD" id="cd06464">
    <property type="entry name" value="ACD_sHsps-like"/>
    <property type="match status" value="1"/>
</dbReference>
<evidence type="ECO:0000313" key="6">
    <source>
        <dbReference type="Proteomes" id="UP001212042"/>
    </source>
</evidence>
<dbReference type="InterPro" id="IPR044587">
    <property type="entry name" value="HSP21-like"/>
</dbReference>
<dbReference type="Gene3D" id="2.60.40.790">
    <property type="match status" value="1"/>
</dbReference>
<dbReference type="InterPro" id="IPR008978">
    <property type="entry name" value="HSP20-like_chaperone"/>
</dbReference>
<accession>A0ABT4XJM3</accession>
<evidence type="ECO:0000313" key="5">
    <source>
        <dbReference type="EMBL" id="MDA7088421.1"/>
    </source>
</evidence>
<evidence type="ECO:0000256" key="3">
    <source>
        <dbReference type="RuleBase" id="RU003616"/>
    </source>
</evidence>
<comment type="caution">
    <text evidence="5">The sequence shown here is derived from an EMBL/GenBank/DDBJ whole genome shotgun (WGS) entry which is preliminary data.</text>
</comment>
<comment type="similarity">
    <text evidence="2 3">Belongs to the small heat shock protein (HSP20) family.</text>
</comment>
<keyword evidence="1" id="KW-0346">Stress response</keyword>
<feature type="domain" description="SHSP" evidence="4">
    <location>
        <begin position="56"/>
        <end position="168"/>
    </location>
</feature>
<organism evidence="5 6">
    <name type="scientific">Pseudomonas aestuarii</name>
    <dbReference type="NCBI Taxonomy" id="3018340"/>
    <lineage>
        <taxon>Bacteria</taxon>
        <taxon>Pseudomonadati</taxon>
        <taxon>Pseudomonadota</taxon>
        <taxon>Gammaproteobacteria</taxon>
        <taxon>Pseudomonadales</taxon>
        <taxon>Pseudomonadaceae</taxon>
        <taxon>Pseudomonas</taxon>
    </lineage>
</organism>
<evidence type="ECO:0000256" key="1">
    <source>
        <dbReference type="ARBA" id="ARBA00023016"/>
    </source>
</evidence>
<dbReference type="Pfam" id="PF00011">
    <property type="entry name" value="HSP20"/>
    <property type="match status" value="1"/>
</dbReference>
<dbReference type="PROSITE" id="PS01031">
    <property type="entry name" value="SHSP"/>
    <property type="match status" value="1"/>
</dbReference>
<keyword evidence="6" id="KW-1185">Reference proteome</keyword>
<sequence length="168" mass="18969">MEKLTELKHSLEETWHSLGDDWRHLRERASGALTRFTPLAKNNKAPATTSTAAEFPSANWALLAGDLFEDNDKFVVRLEVPGLDKQDLDIEVRSDMLIVRGEKRYEQESSSGQYRIRQCAFGSFHRSIPLTAPVLADKATASYRNGVLRIELPKTEQASGRRLEVRGD</sequence>
<evidence type="ECO:0000256" key="2">
    <source>
        <dbReference type="PROSITE-ProRule" id="PRU00285"/>
    </source>
</evidence>
<dbReference type="Proteomes" id="UP001212042">
    <property type="component" value="Unassembled WGS sequence"/>
</dbReference>